<gene>
    <name evidence="1" type="ORF">F3F73_09845</name>
</gene>
<evidence type="ECO:0000313" key="2">
    <source>
        <dbReference type="Proteomes" id="UP000422221"/>
    </source>
</evidence>
<dbReference type="PROSITE" id="PS51257">
    <property type="entry name" value="PROKAR_LIPOPROTEIN"/>
    <property type="match status" value="1"/>
</dbReference>
<accession>A0A7J4XJM3</accession>
<dbReference type="Proteomes" id="UP000422221">
    <property type="component" value="Unassembled WGS sequence"/>
</dbReference>
<dbReference type="EMBL" id="VWMK01000008">
    <property type="protein sequence ID" value="KAA3765851.1"/>
    <property type="molecule type" value="Genomic_DNA"/>
</dbReference>
<reference evidence="1 2" key="1">
    <citation type="journal article" date="2019" name="Nat. Med.">
        <title>A library of human gut bacterial isolates paired with longitudinal multiomics data enables mechanistic microbiome research.</title>
        <authorList>
            <person name="Poyet M."/>
            <person name="Groussin M."/>
            <person name="Gibbons S.M."/>
            <person name="Avila-Pacheco J."/>
            <person name="Jiang X."/>
            <person name="Kearney S.M."/>
            <person name="Perrotta A.R."/>
            <person name="Berdy B."/>
            <person name="Zhao S."/>
            <person name="Lieberman T.D."/>
            <person name="Swanson P.K."/>
            <person name="Smith M."/>
            <person name="Roesemann S."/>
            <person name="Alexander J.E."/>
            <person name="Rich S.A."/>
            <person name="Livny J."/>
            <person name="Vlamakis H."/>
            <person name="Clish C."/>
            <person name="Bullock K."/>
            <person name="Deik A."/>
            <person name="Scott J."/>
            <person name="Pierce K.A."/>
            <person name="Xavier R.J."/>
            <person name="Alm E.J."/>
        </authorList>
    </citation>
    <scope>NUCLEOTIDE SEQUENCE [LARGE SCALE GENOMIC DNA]</scope>
    <source>
        <strain evidence="1 2">BIOML-A10</strain>
    </source>
</reference>
<proteinExistence type="predicted"/>
<comment type="caution">
    <text evidence="1">The sequence shown here is derived from an EMBL/GenBank/DDBJ whole genome shotgun (WGS) entry which is preliminary data.</text>
</comment>
<dbReference type="RefSeq" id="WP_005926933.1">
    <property type="nucleotide sequence ID" value="NZ_CABKSE010000001.1"/>
</dbReference>
<evidence type="ECO:0000313" key="1">
    <source>
        <dbReference type="EMBL" id="KAA3765851.1"/>
    </source>
</evidence>
<dbReference type="AlphaFoldDB" id="A0A7J4XJM3"/>
<organism evidence="1 2">
    <name type="scientific">Bacteroides salyersiae</name>
    <dbReference type="NCBI Taxonomy" id="291644"/>
    <lineage>
        <taxon>Bacteria</taxon>
        <taxon>Pseudomonadati</taxon>
        <taxon>Bacteroidota</taxon>
        <taxon>Bacteroidia</taxon>
        <taxon>Bacteroidales</taxon>
        <taxon>Bacteroidaceae</taxon>
        <taxon>Bacteroides</taxon>
    </lineage>
</organism>
<name>A0A7J4XJM3_9BACE</name>
<protein>
    <submittedName>
        <fullName evidence="1">Uncharacterized protein</fullName>
    </submittedName>
</protein>
<sequence>MKTKEILILLPLLAMVICSCEKNDPVDDWASIGHVTPTTYWEIPSSTVSAGSNVAFTAQFYSSENIDIDHMEVWYDVNEHITLEATCPSVTFTYTKSVDVTSLIREFQKIASYEFKEEFWNSDKRAYVTTASFPSSNTLKPIEWSEITEFDAEKYATLFPDTFATVFQRDLYVELEKQEKYSDFRKLMVDLEVMTTDEFRNCTDSVFDENSQQMEYFIKDDSKEYVKGKYFAIPFEELTFDKSNMIYKLEYLKAYKLNAAYKVFDKAGNIGVSEKKEIDLI</sequence>